<dbReference type="PANTHER" id="PTHR10404">
    <property type="entry name" value="N-ACETYLATED-ALPHA-LINKED ACIDIC DIPEPTIDASE"/>
    <property type="match status" value="1"/>
</dbReference>
<dbReference type="Gene3D" id="3.40.630.10">
    <property type="entry name" value="Zn peptidases"/>
    <property type="match status" value="2"/>
</dbReference>
<dbReference type="PANTHER" id="PTHR10404:SF46">
    <property type="entry name" value="VACUOLAR PROTEIN SORTING-ASSOCIATED PROTEIN 70"/>
    <property type="match status" value="1"/>
</dbReference>
<organism evidence="8">
    <name type="scientific">Haemonchus placei</name>
    <name type="common">Barber's pole worm</name>
    <dbReference type="NCBI Taxonomy" id="6290"/>
    <lineage>
        <taxon>Eukaryota</taxon>
        <taxon>Metazoa</taxon>
        <taxon>Ecdysozoa</taxon>
        <taxon>Nematoda</taxon>
        <taxon>Chromadorea</taxon>
        <taxon>Rhabditida</taxon>
        <taxon>Rhabditina</taxon>
        <taxon>Rhabditomorpha</taxon>
        <taxon>Strongyloidea</taxon>
        <taxon>Trichostrongylidae</taxon>
        <taxon>Haemonchus</taxon>
    </lineage>
</organism>
<dbReference type="Gene3D" id="1.20.930.40">
    <property type="entry name" value="Transferrin receptor-like, dimerisation domain"/>
    <property type="match status" value="1"/>
</dbReference>
<keyword evidence="7" id="KW-1185">Reference proteome</keyword>
<dbReference type="SUPFAM" id="SSF53187">
    <property type="entry name" value="Zn-dependent exopeptidases"/>
    <property type="match status" value="1"/>
</dbReference>
<dbReference type="InterPro" id="IPR007365">
    <property type="entry name" value="TFR-like_dimer_dom"/>
</dbReference>
<evidence type="ECO:0000256" key="1">
    <source>
        <dbReference type="ARBA" id="ARBA00005634"/>
    </source>
</evidence>
<dbReference type="FunFam" id="3.40.630.10:FF:000101">
    <property type="entry name" value="N-acetylated alpha-linked acidic dipeptidase like 1"/>
    <property type="match status" value="1"/>
</dbReference>
<dbReference type="GO" id="GO:0004180">
    <property type="term" value="F:carboxypeptidase activity"/>
    <property type="evidence" value="ECO:0007669"/>
    <property type="project" value="TreeGrafter"/>
</dbReference>
<evidence type="ECO:0000313" key="7">
    <source>
        <dbReference type="Proteomes" id="UP000268014"/>
    </source>
</evidence>
<dbReference type="Proteomes" id="UP000268014">
    <property type="component" value="Unassembled WGS sequence"/>
</dbReference>
<dbReference type="InterPro" id="IPR046450">
    <property type="entry name" value="PA_dom_sf"/>
</dbReference>
<dbReference type="InterPro" id="IPR039373">
    <property type="entry name" value="Peptidase_M28B"/>
</dbReference>
<dbReference type="Pfam" id="PF04253">
    <property type="entry name" value="TFR_dimer"/>
    <property type="match status" value="1"/>
</dbReference>
<dbReference type="AlphaFoldDB" id="A0A158QJP1"/>
<sequence length="708" mass="79210">MPTVEPQLSIDDILIKEQLMSDEVSSNGQNSLRTSRSSLIKRKKRHDGNHQCLPMAFAASLFGILVTVCLLLALAYLAIRNRPCEQPRPSTGPLTFREDSDKLDRISKELSDQLSSARIKQNMRWMAETSHIAGTIENAVLIRRLSEEYDRLGFKVKTYNYSVLLNYPDFDNPNTVEVEKEGNLWWRLSHGRGHPSGPQQAVNEQLDGRSEVWWNAYSADGLVEGRMVYCNYGTVDDFNTLEEIGIDVEGAIVLIRYGALVRSEKVEEAEKRGAIGVVLFSDPAQYVDSNSNGTFPHSSSLPGLDAQRGSVGRVPGDPLTPLLPALPYVTRSETLESLRRKKVLPSIPVTPISYDDAQRIMDYMDGPTITASPYSFAKRTITNIIAVLEGKEEPDKWVMLGNHVDAWGKGAIDPVSGTAVQLEVARVMAKVFEQHAPRRTIVFCHWDGEEFGLIGSNEWIEQRLGVLQRRAVAYINVDHIAGGSSLDIKAVPLLYRAIVEASQRTSYSDGSSGESLLDSWRHFRRRGPFLGDRAVPEIGLPAGGSDYQVIPFNALDYAQSLLVLFHKAEVHLSKMELTKTISWLPHKLSSLKEVLRRFHNVARTIQAEVQDIASGQNEVTIQRLNSINSRLQYIERSFLNPTATMEQPYYRHLVFSPSMHSTRITSFSSILDPALGYYRSHNETHLHSLAVAITNVQYAVESAIDALH</sequence>
<dbReference type="OMA" id="LWNVIGT"/>
<proteinExistence type="inferred from homology"/>
<gene>
    <name evidence="6" type="ORF">HPLM_LOCUS3137</name>
</gene>
<dbReference type="Pfam" id="PF02225">
    <property type="entry name" value="PA"/>
    <property type="match status" value="1"/>
</dbReference>
<accession>A0A158QJP1</accession>
<dbReference type="InterPro" id="IPR036757">
    <property type="entry name" value="TFR-like_dimer_dom_sf"/>
</dbReference>
<dbReference type="SUPFAM" id="SSF52025">
    <property type="entry name" value="PA domain"/>
    <property type="match status" value="1"/>
</dbReference>
<evidence type="ECO:0000313" key="8">
    <source>
        <dbReference type="WBParaSite" id="HPLM_0000314501-mRNA-1"/>
    </source>
</evidence>
<dbReference type="InterPro" id="IPR007484">
    <property type="entry name" value="Peptidase_M28"/>
</dbReference>
<dbReference type="Gene3D" id="3.50.30.30">
    <property type="match status" value="1"/>
</dbReference>
<dbReference type="STRING" id="6290.A0A158QJP1"/>
<reference evidence="8" key="1">
    <citation type="submission" date="2016-04" db="UniProtKB">
        <authorList>
            <consortium name="WormBaseParasite"/>
        </authorList>
    </citation>
    <scope>IDENTIFICATION</scope>
</reference>
<evidence type="ECO:0000259" key="4">
    <source>
        <dbReference type="Pfam" id="PF04253"/>
    </source>
</evidence>
<feature type="region of interest" description="Disordered" evidence="2">
    <location>
        <begin position="291"/>
        <end position="310"/>
    </location>
</feature>
<dbReference type="EMBL" id="UZAF01016100">
    <property type="protein sequence ID" value="VDO20229.1"/>
    <property type="molecule type" value="Genomic_DNA"/>
</dbReference>
<evidence type="ECO:0000256" key="2">
    <source>
        <dbReference type="SAM" id="MobiDB-lite"/>
    </source>
</evidence>
<feature type="domain" description="Transferrin receptor-like dimerisation" evidence="4">
    <location>
        <begin position="586"/>
        <end position="705"/>
    </location>
</feature>
<evidence type="ECO:0000313" key="6">
    <source>
        <dbReference type="EMBL" id="VDO20229.1"/>
    </source>
</evidence>
<feature type="domain" description="Peptidase M28" evidence="5">
    <location>
        <begin position="383"/>
        <end position="484"/>
    </location>
</feature>
<evidence type="ECO:0000259" key="3">
    <source>
        <dbReference type="Pfam" id="PF02225"/>
    </source>
</evidence>
<name>A0A158QJP1_HAEPC</name>
<feature type="compositionally biased region" description="Polar residues" evidence="2">
    <location>
        <begin position="291"/>
        <end position="301"/>
    </location>
</feature>
<evidence type="ECO:0000259" key="5">
    <source>
        <dbReference type="Pfam" id="PF04389"/>
    </source>
</evidence>
<comment type="similarity">
    <text evidence="1">Belongs to the peptidase M28 family. M28B subfamily.</text>
</comment>
<dbReference type="Pfam" id="PF04389">
    <property type="entry name" value="Peptidase_M28"/>
    <property type="match status" value="1"/>
</dbReference>
<dbReference type="InterPro" id="IPR003137">
    <property type="entry name" value="PA_domain"/>
</dbReference>
<reference evidence="6 7" key="2">
    <citation type="submission" date="2018-11" db="EMBL/GenBank/DDBJ databases">
        <authorList>
            <consortium name="Pathogen Informatics"/>
        </authorList>
    </citation>
    <scope>NUCLEOTIDE SEQUENCE [LARGE SCALE GENOMIC DNA]</scope>
    <source>
        <strain evidence="6 7">MHpl1</strain>
    </source>
</reference>
<dbReference type="WBParaSite" id="HPLM_0000314501-mRNA-1">
    <property type="protein sequence ID" value="HPLM_0000314501-mRNA-1"/>
    <property type="gene ID" value="HPLM_0000314501"/>
</dbReference>
<dbReference type="SUPFAM" id="SSF47672">
    <property type="entry name" value="Transferrin receptor-like dimerisation domain"/>
    <property type="match status" value="1"/>
</dbReference>
<feature type="domain" description="PA" evidence="3">
    <location>
        <begin position="223"/>
        <end position="302"/>
    </location>
</feature>
<protein>
    <submittedName>
        <fullName evidence="8">Glutamate carboxypeptidase 2</fullName>
    </submittedName>
</protein>
<dbReference type="OrthoDB" id="5841748at2759"/>